<keyword evidence="5" id="KW-1185">Reference proteome</keyword>
<reference evidence="4 5" key="1">
    <citation type="submission" date="2021-02" db="EMBL/GenBank/DDBJ databases">
        <title>Bacillus sp. RD4P76, an endophyte from a halophyte.</title>
        <authorList>
            <person name="Sun J.-Q."/>
        </authorList>
    </citation>
    <scope>NUCLEOTIDE SEQUENCE [LARGE SCALE GENOMIC DNA]</scope>
    <source>
        <strain evidence="4 5">RD4P76</strain>
    </source>
</reference>
<comment type="caution">
    <text evidence="4">The sequence shown here is derived from an EMBL/GenBank/DDBJ whole genome shotgun (WGS) entry which is preliminary data.</text>
</comment>
<evidence type="ECO:0000313" key="5">
    <source>
        <dbReference type="Proteomes" id="UP001518925"/>
    </source>
</evidence>
<evidence type="ECO:0000256" key="2">
    <source>
        <dbReference type="ARBA" id="ARBA00022679"/>
    </source>
</evidence>
<dbReference type="GO" id="GO:0008168">
    <property type="term" value="F:methyltransferase activity"/>
    <property type="evidence" value="ECO:0007669"/>
    <property type="project" value="UniProtKB-KW"/>
</dbReference>
<dbReference type="PANTHER" id="PTHR43861">
    <property type="entry name" value="TRANS-ACONITATE 2-METHYLTRANSFERASE-RELATED"/>
    <property type="match status" value="1"/>
</dbReference>
<keyword evidence="1 4" id="KW-0489">Methyltransferase</keyword>
<dbReference type="InterPro" id="IPR041698">
    <property type="entry name" value="Methyltransf_25"/>
</dbReference>
<dbReference type="SUPFAM" id="SSF53335">
    <property type="entry name" value="S-adenosyl-L-methionine-dependent methyltransferases"/>
    <property type="match status" value="1"/>
</dbReference>
<evidence type="ECO:0000256" key="1">
    <source>
        <dbReference type="ARBA" id="ARBA00022603"/>
    </source>
</evidence>
<accession>A0ABS2DNS3</accession>
<evidence type="ECO:0000259" key="3">
    <source>
        <dbReference type="Pfam" id="PF13649"/>
    </source>
</evidence>
<dbReference type="Gene3D" id="2.20.25.110">
    <property type="entry name" value="S-adenosyl-L-methionine-dependent methyltransferases"/>
    <property type="match status" value="1"/>
</dbReference>
<dbReference type="CDD" id="cd02440">
    <property type="entry name" value="AdoMet_MTases"/>
    <property type="match status" value="1"/>
</dbReference>
<protein>
    <submittedName>
        <fullName evidence="4">Class I SAM-dependent methyltransferase</fullName>
    </submittedName>
</protein>
<dbReference type="Gene3D" id="3.40.50.150">
    <property type="entry name" value="Vaccinia Virus protein VP39"/>
    <property type="match status" value="1"/>
</dbReference>
<evidence type="ECO:0000313" key="4">
    <source>
        <dbReference type="EMBL" id="MBM6619228.1"/>
    </source>
</evidence>
<dbReference type="EMBL" id="JAFELM010000042">
    <property type="protein sequence ID" value="MBM6619228.1"/>
    <property type="molecule type" value="Genomic_DNA"/>
</dbReference>
<dbReference type="InterPro" id="IPR029063">
    <property type="entry name" value="SAM-dependent_MTases_sf"/>
</dbReference>
<gene>
    <name evidence="4" type="ORF">JR050_16320</name>
</gene>
<dbReference type="RefSeq" id="WP_204204601.1">
    <property type="nucleotide sequence ID" value="NZ_JAFELM010000042.1"/>
</dbReference>
<sequence length="247" mass="28924">MAYQHFAHFYDLLMKDVPYERWVTYFKNHTIELKANSHLLDLACGTGTLSVPFSKMGLNVTGVDLSTEMLSVADEKARKENLPITFLEMNMTEISGIGMFDYIVCFCDSLNYLESEEEIVSAFKGVYDSLDANGMFMFDVHSIQKMENIFKDQTFVNNDDDVSYIWNCFEGEYPFSVEHELTFFVRDEATNLYDRFDEVHMQRTFPIQQYEKWLREVGFTSIVISSDFEATLNDEQNERIFFCCQKK</sequence>
<name>A0ABS2DNS3_9BACI</name>
<keyword evidence="2" id="KW-0808">Transferase</keyword>
<feature type="domain" description="Methyltransferase" evidence="3">
    <location>
        <begin position="40"/>
        <end position="134"/>
    </location>
</feature>
<dbReference type="PANTHER" id="PTHR43861:SF1">
    <property type="entry name" value="TRANS-ACONITATE 2-METHYLTRANSFERASE"/>
    <property type="match status" value="1"/>
</dbReference>
<dbReference type="Pfam" id="PF13649">
    <property type="entry name" value="Methyltransf_25"/>
    <property type="match status" value="1"/>
</dbReference>
<proteinExistence type="predicted"/>
<organism evidence="4 5">
    <name type="scientific">Bacillus suaedaesalsae</name>
    <dbReference type="NCBI Taxonomy" id="2810349"/>
    <lineage>
        <taxon>Bacteria</taxon>
        <taxon>Bacillati</taxon>
        <taxon>Bacillota</taxon>
        <taxon>Bacilli</taxon>
        <taxon>Bacillales</taxon>
        <taxon>Bacillaceae</taxon>
        <taxon>Bacillus</taxon>
    </lineage>
</organism>
<dbReference type="GO" id="GO:0032259">
    <property type="term" value="P:methylation"/>
    <property type="evidence" value="ECO:0007669"/>
    <property type="project" value="UniProtKB-KW"/>
</dbReference>
<dbReference type="Proteomes" id="UP001518925">
    <property type="component" value="Unassembled WGS sequence"/>
</dbReference>